<keyword evidence="1" id="KW-0732">Signal</keyword>
<evidence type="ECO:0008006" key="4">
    <source>
        <dbReference type="Google" id="ProtNLM"/>
    </source>
</evidence>
<accession>A0A5D4R5P1</accession>
<feature type="signal peptide" evidence="1">
    <location>
        <begin position="1"/>
        <end position="17"/>
    </location>
</feature>
<name>A0A5D4R5P1_9BACI</name>
<sequence>MKQIVLFLFLASAAILAGACGATGQSSGSYQVLIIGGDETLSGAFSDFAGSGGPVGELRYIADPEEARKEFPKYSFEEVPAIFIFETGGSEMKKLMLETNEVEEAQAFLEGKD</sequence>
<proteinExistence type="predicted"/>
<evidence type="ECO:0000313" key="2">
    <source>
        <dbReference type="EMBL" id="TYS45890.1"/>
    </source>
</evidence>
<protein>
    <recommendedName>
        <fullName evidence="4">Thioredoxin domain-containing protein</fullName>
    </recommendedName>
</protein>
<evidence type="ECO:0000256" key="1">
    <source>
        <dbReference type="SAM" id="SignalP"/>
    </source>
</evidence>
<dbReference type="PROSITE" id="PS51257">
    <property type="entry name" value="PROKAR_LIPOPROTEIN"/>
    <property type="match status" value="1"/>
</dbReference>
<comment type="caution">
    <text evidence="2">The sequence shown here is derived from an EMBL/GenBank/DDBJ whole genome shotgun (WGS) entry which is preliminary data.</text>
</comment>
<dbReference type="EMBL" id="VTER01000009">
    <property type="protein sequence ID" value="TYS45890.1"/>
    <property type="molecule type" value="Genomic_DNA"/>
</dbReference>
<organism evidence="2 3">
    <name type="scientific">Bacillus infantis</name>
    <dbReference type="NCBI Taxonomy" id="324767"/>
    <lineage>
        <taxon>Bacteria</taxon>
        <taxon>Bacillati</taxon>
        <taxon>Bacillota</taxon>
        <taxon>Bacilli</taxon>
        <taxon>Bacillales</taxon>
        <taxon>Bacillaceae</taxon>
        <taxon>Bacillus</taxon>
    </lineage>
</organism>
<dbReference type="Proteomes" id="UP000322139">
    <property type="component" value="Unassembled WGS sequence"/>
</dbReference>
<gene>
    <name evidence="2" type="ORF">FZD51_17740</name>
</gene>
<reference evidence="2 3" key="1">
    <citation type="submission" date="2019-08" db="EMBL/GenBank/DDBJ databases">
        <title>Bacillus genomes from the desert of Cuatro Cienegas, Coahuila.</title>
        <authorList>
            <person name="Olmedo-Alvarez G."/>
        </authorList>
    </citation>
    <scope>NUCLEOTIDE SEQUENCE [LARGE SCALE GENOMIC DNA]</scope>
    <source>
        <strain evidence="2 3">CH446_14T</strain>
    </source>
</reference>
<dbReference type="RefSeq" id="WP_148975991.1">
    <property type="nucleotide sequence ID" value="NZ_JBNIKU010000003.1"/>
</dbReference>
<evidence type="ECO:0000313" key="3">
    <source>
        <dbReference type="Proteomes" id="UP000322139"/>
    </source>
</evidence>
<feature type="chain" id="PRO_5039565962" description="Thioredoxin domain-containing protein" evidence="1">
    <location>
        <begin position="18"/>
        <end position="113"/>
    </location>
</feature>
<dbReference type="AlphaFoldDB" id="A0A5D4R5P1"/>